<comment type="subcellular location">
    <subcellularLocation>
        <location evidence="5">Cytoplasm</location>
    </subcellularLocation>
</comment>
<dbReference type="InterPro" id="IPR011006">
    <property type="entry name" value="CheY-like_superfamily"/>
</dbReference>
<dbReference type="EMBL" id="FNZU01000003">
    <property type="protein sequence ID" value="SEK46813.1"/>
    <property type="molecule type" value="Genomic_DNA"/>
</dbReference>
<evidence type="ECO:0000256" key="3">
    <source>
        <dbReference type="ARBA" id="ARBA00022801"/>
    </source>
</evidence>
<dbReference type="SUPFAM" id="SSF52738">
    <property type="entry name" value="Methylesterase CheB, C-terminal domain"/>
    <property type="match status" value="1"/>
</dbReference>
<dbReference type="InterPro" id="IPR035909">
    <property type="entry name" value="CheB_C"/>
</dbReference>
<dbReference type="GO" id="GO:0008984">
    <property type="term" value="F:protein-glutamate methylesterase activity"/>
    <property type="evidence" value="ECO:0007669"/>
    <property type="project" value="UniProtKB-UniRule"/>
</dbReference>
<comment type="catalytic activity">
    <reaction evidence="4 5">
        <text>[protein]-L-glutamate 5-O-methyl ester + H2O = L-glutamyl-[protein] + methanol + H(+)</text>
        <dbReference type="Rhea" id="RHEA:23236"/>
        <dbReference type="Rhea" id="RHEA-COMP:10208"/>
        <dbReference type="Rhea" id="RHEA-COMP:10311"/>
        <dbReference type="ChEBI" id="CHEBI:15377"/>
        <dbReference type="ChEBI" id="CHEBI:15378"/>
        <dbReference type="ChEBI" id="CHEBI:17790"/>
        <dbReference type="ChEBI" id="CHEBI:29973"/>
        <dbReference type="ChEBI" id="CHEBI:82795"/>
        <dbReference type="EC" id="3.1.1.61"/>
    </reaction>
</comment>
<dbReference type="CDD" id="cd16432">
    <property type="entry name" value="CheB_Rec"/>
    <property type="match status" value="1"/>
</dbReference>
<feature type="active site" evidence="5 6">
    <location>
        <position position="162"/>
    </location>
</feature>
<dbReference type="Gene3D" id="3.40.50.2300">
    <property type="match status" value="1"/>
</dbReference>
<keyword evidence="3 5" id="KW-0378">Hydrolase</keyword>
<reference evidence="11" key="1">
    <citation type="submission" date="2016-10" db="EMBL/GenBank/DDBJ databases">
        <authorList>
            <person name="Varghese N."/>
            <person name="Submissions S."/>
        </authorList>
    </citation>
    <scope>NUCLEOTIDE SEQUENCE [LARGE SCALE GENOMIC DNA]</scope>
    <source>
        <strain evidence="11">DSM 19183</strain>
    </source>
</reference>
<dbReference type="STRING" id="426702.SAMN04488099_10312"/>
<comment type="domain">
    <text evidence="5">Contains a C-terminal catalytic domain, and an N-terminal region which modulates catalytic activity.</text>
</comment>
<feature type="active site" evidence="5 6">
    <location>
        <position position="189"/>
    </location>
</feature>
<dbReference type="Pfam" id="PF01339">
    <property type="entry name" value="CheB_methylest"/>
    <property type="match status" value="1"/>
</dbReference>
<accession>A0A1H7H8Q5</accession>
<dbReference type="CDD" id="cd17541">
    <property type="entry name" value="REC_CheB-like"/>
    <property type="match status" value="1"/>
</dbReference>
<feature type="domain" description="Response regulatory" evidence="8">
    <location>
        <begin position="4"/>
        <end position="119"/>
    </location>
</feature>
<comment type="PTM">
    <text evidence="5">Phosphorylated by CheA. Phosphorylation of the N-terminal regulatory domain activates the methylesterase activity.</text>
</comment>
<dbReference type="GO" id="GO:0006935">
    <property type="term" value="P:chemotaxis"/>
    <property type="evidence" value="ECO:0007669"/>
    <property type="project" value="UniProtKB-UniRule"/>
</dbReference>
<dbReference type="Proteomes" id="UP000199081">
    <property type="component" value="Unassembled WGS sequence"/>
</dbReference>
<feature type="modified residue" description="4-aspartylphosphate" evidence="5 7">
    <location>
        <position position="55"/>
    </location>
</feature>
<dbReference type="AlphaFoldDB" id="A0A1H7H8Q5"/>
<sequence length="337" mass="36616">MTIKVLVVDDSALLRKVLTNVLNDCSGIEVTDVARNGIEALKLIEQSKPDLITLDVEMPMMNGLETLEAIKEKHTLPVIMLSSKTNEETTIQALELGAEDFIEKPVSISENWDVFQSDLSRRIKIHFTKEKQPVITEQPSKVLNDALLSKKDTLKAIVIGASTGGPKALVKAIQAISPDLSIPVFIVQHMPEGFTASFAKRLDTAASIPVVEAEHGQKIRPGTVYLAPGARHMTINGNHLELDTRPKVHGVRPAVDYLFETASHKYGSDILGIIMTGMGSDGAPGCEVIKKNGGYVLTQDKASSIVYGMPRAVVERGLSDQTASLNDIADILKEMTR</sequence>
<dbReference type="InterPro" id="IPR000673">
    <property type="entry name" value="Sig_transdc_resp-reg_Me-estase"/>
</dbReference>
<dbReference type="RefSeq" id="WP_091479067.1">
    <property type="nucleotide sequence ID" value="NZ_BJYC01000021.1"/>
</dbReference>
<comment type="similarity">
    <text evidence="5">Belongs to the CheB family.</text>
</comment>
<dbReference type="PANTHER" id="PTHR42872">
    <property type="entry name" value="PROTEIN-GLUTAMATE METHYLESTERASE/PROTEIN-GLUTAMINE GLUTAMINASE"/>
    <property type="match status" value="1"/>
</dbReference>
<dbReference type="PROSITE" id="PS50122">
    <property type="entry name" value="CHEB"/>
    <property type="match status" value="1"/>
</dbReference>
<keyword evidence="1 5" id="KW-0963">Cytoplasm</keyword>
<evidence type="ECO:0000259" key="8">
    <source>
        <dbReference type="PROSITE" id="PS50110"/>
    </source>
</evidence>
<evidence type="ECO:0000256" key="1">
    <source>
        <dbReference type="ARBA" id="ARBA00022490"/>
    </source>
</evidence>
<evidence type="ECO:0000256" key="7">
    <source>
        <dbReference type="PROSITE-ProRule" id="PRU00169"/>
    </source>
</evidence>
<dbReference type="PROSITE" id="PS50110">
    <property type="entry name" value="RESPONSE_REGULATORY"/>
    <property type="match status" value="1"/>
</dbReference>
<name>A0A1H7H8Q5_9LACT</name>
<gene>
    <name evidence="5" type="primary">cheB</name>
    <name evidence="10" type="ORF">SAMN04488099_10312</name>
</gene>
<dbReference type="OrthoDB" id="9759232at2"/>
<organism evidence="10 11">
    <name type="scientific">Alkalibacterium pelagium</name>
    <dbReference type="NCBI Taxonomy" id="426702"/>
    <lineage>
        <taxon>Bacteria</taxon>
        <taxon>Bacillati</taxon>
        <taxon>Bacillota</taxon>
        <taxon>Bacilli</taxon>
        <taxon>Lactobacillales</taxon>
        <taxon>Carnobacteriaceae</taxon>
        <taxon>Alkalibacterium</taxon>
    </lineage>
</organism>
<dbReference type="HAMAP" id="MF_00099">
    <property type="entry name" value="CheB_chemtxs"/>
    <property type="match status" value="1"/>
</dbReference>
<protein>
    <recommendedName>
        <fullName evidence="5">Protein-glutamate methylesterase/protein-glutamine glutaminase</fullName>
        <ecNumber evidence="5">3.1.1.61</ecNumber>
        <ecNumber evidence="5">3.5.1.44</ecNumber>
    </recommendedName>
</protein>
<dbReference type="SMART" id="SM00448">
    <property type="entry name" value="REC"/>
    <property type="match status" value="1"/>
</dbReference>
<dbReference type="GO" id="GO:0050568">
    <property type="term" value="F:protein-glutamine glutaminase activity"/>
    <property type="evidence" value="ECO:0007669"/>
    <property type="project" value="UniProtKB-UniRule"/>
</dbReference>
<dbReference type="GO" id="GO:0000156">
    <property type="term" value="F:phosphorelay response regulator activity"/>
    <property type="evidence" value="ECO:0007669"/>
    <property type="project" value="InterPro"/>
</dbReference>
<evidence type="ECO:0000313" key="11">
    <source>
        <dbReference type="Proteomes" id="UP000199081"/>
    </source>
</evidence>
<dbReference type="InterPro" id="IPR001789">
    <property type="entry name" value="Sig_transdc_resp-reg_receiver"/>
</dbReference>
<dbReference type="EC" id="3.5.1.44" evidence="5"/>
<comment type="function">
    <text evidence="5">Involved in chemotaxis. Part of a chemotaxis signal transduction system that modulates chemotaxis in response to various stimuli. Catalyzes the demethylation of specific methylglutamate residues introduced into the chemoreceptors (methyl-accepting chemotaxis proteins or MCP) by CheR. Also mediates the irreversible deamidation of specific glutamine residues to glutamic acid.</text>
</comment>
<proteinExistence type="inferred from homology"/>
<evidence type="ECO:0000256" key="2">
    <source>
        <dbReference type="ARBA" id="ARBA00022500"/>
    </source>
</evidence>
<dbReference type="EC" id="3.1.1.61" evidence="5"/>
<dbReference type="SUPFAM" id="SSF52172">
    <property type="entry name" value="CheY-like"/>
    <property type="match status" value="1"/>
</dbReference>
<evidence type="ECO:0000259" key="9">
    <source>
        <dbReference type="PROSITE" id="PS50122"/>
    </source>
</evidence>
<dbReference type="GO" id="GO:0005737">
    <property type="term" value="C:cytoplasm"/>
    <property type="evidence" value="ECO:0007669"/>
    <property type="project" value="UniProtKB-SubCell"/>
</dbReference>
<evidence type="ECO:0000256" key="5">
    <source>
        <dbReference type="HAMAP-Rule" id="MF_00099"/>
    </source>
</evidence>
<comment type="catalytic activity">
    <reaction evidence="5">
        <text>L-glutaminyl-[protein] + H2O = L-glutamyl-[protein] + NH4(+)</text>
        <dbReference type="Rhea" id="RHEA:16441"/>
        <dbReference type="Rhea" id="RHEA-COMP:10207"/>
        <dbReference type="Rhea" id="RHEA-COMP:10208"/>
        <dbReference type="ChEBI" id="CHEBI:15377"/>
        <dbReference type="ChEBI" id="CHEBI:28938"/>
        <dbReference type="ChEBI" id="CHEBI:29973"/>
        <dbReference type="ChEBI" id="CHEBI:30011"/>
        <dbReference type="EC" id="3.5.1.44"/>
    </reaction>
</comment>
<dbReference type="Gene3D" id="3.40.50.180">
    <property type="entry name" value="Methylesterase CheB, C-terminal domain"/>
    <property type="match status" value="1"/>
</dbReference>
<keyword evidence="11" id="KW-1185">Reference proteome</keyword>
<evidence type="ECO:0000256" key="4">
    <source>
        <dbReference type="ARBA" id="ARBA00048267"/>
    </source>
</evidence>
<dbReference type="Pfam" id="PF00072">
    <property type="entry name" value="Response_reg"/>
    <property type="match status" value="1"/>
</dbReference>
<evidence type="ECO:0000256" key="6">
    <source>
        <dbReference type="PROSITE-ProRule" id="PRU00050"/>
    </source>
</evidence>
<keyword evidence="2 5" id="KW-0145">Chemotaxis</keyword>
<dbReference type="NCBIfam" id="NF001965">
    <property type="entry name" value="PRK00742.1"/>
    <property type="match status" value="1"/>
</dbReference>
<dbReference type="InterPro" id="IPR008248">
    <property type="entry name" value="CheB-like"/>
</dbReference>
<feature type="domain" description="CheB-type methylesterase" evidence="9">
    <location>
        <begin position="150"/>
        <end position="337"/>
    </location>
</feature>
<dbReference type="PIRSF" id="PIRSF000876">
    <property type="entry name" value="RR_chemtxs_CheB"/>
    <property type="match status" value="1"/>
</dbReference>
<evidence type="ECO:0000313" key="10">
    <source>
        <dbReference type="EMBL" id="SEK46813.1"/>
    </source>
</evidence>
<feature type="active site" evidence="5 6">
    <location>
        <position position="281"/>
    </location>
</feature>
<keyword evidence="5 7" id="KW-0597">Phosphoprotein</keyword>
<dbReference type="PANTHER" id="PTHR42872:SF6">
    <property type="entry name" value="PROTEIN-GLUTAMATE METHYLESTERASE_PROTEIN-GLUTAMINE GLUTAMINASE"/>
    <property type="match status" value="1"/>
</dbReference>